<feature type="compositionally biased region" description="Polar residues" evidence="6">
    <location>
        <begin position="353"/>
        <end position="362"/>
    </location>
</feature>
<keyword evidence="5" id="KW-0813">Transport</keyword>
<accession>A0A1I8I1M1</accession>
<dbReference type="Pfam" id="PF02932">
    <property type="entry name" value="Neur_chan_memb"/>
    <property type="match status" value="1"/>
</dbReference>
<keyword evidence="5" id="KW-0407">Ion channel</keyword>
<comment type="subcellular location">
    <subcellularLocation>
        <location evidence="1">Membrane</location>
        <topology evidence="1">Multi-pass membrane protein</topology>
    </subcellularLocation>
</comment>
<dbReference type="Pfam" id="PF02931">
    <property type="entry name" value="Neur_chan_LBD"/>
    <property type="match status" value="1"/>
</dbReference>
<evidence type="ECO:0000256" key="2">
    <source>
        <dbReference type="ARBA" id="ARBA00022692"/>
    </source>
</evidence>
<dbReference type="Gene3D" id="2.70.170.10">
    <property type="entry name" value="Neurotransmitter-gated ion-channel ligand-binding domain"/>
    <property type="match status" value="1"/>
</dbReference>
<evidence type="ECO:0000256" key="5">
    <source>
        <dbReference type="RuleBase" id="RU000687"/>
    </source>
</evidence>
<comment type="caution">
    <text evidence="5">Lacks conserved residue(s) required for the propagation of feature annotation.</text>
</comment>
<evidence type="ECO:0000259" key="7">
    <source>
        <dbReference type="Pfam" id="PF02931"/>
    </source>
</evidence>
<proteinExistence type="inferred from homology"/>
<dbReference type="CDD" id="cd18997">
    <property type="entry name" value="LGIC_ECD_nAChR"/>
    <property type="match status" value="1"/>
</dbReference>
<organism evidence="9 10">
    <name type="scientific">Macrostomum lignano</name>
    <dbReference type="NCBI Taxonomy" id="282301"/>
    <lineage>
        <taxon>Eukaryota</taxon>
        <taxon>Metazoa</taxon>
        <taxon>Spiralia</taxon>
        <taxon>Lophotrochozoa</taxon>
        <taxon>Platyhelminthes</taxon>
        <taxon>Rhabditophora</taxon>
        <taxon>Macrostomorpha</taxon>
        <taxon>Macrostomida</taxon>
        <taxon>Macrostomidae</taxon>
        <taxon>Macrostomum</taxon>
    </lineage>
</organism>
<evidence type="ECO:0000313" key="10">
    <source>
        <dbReference type="WBParaSite" id="maker-uti_cns_0009065-snap-gene-0.7-mRNA-1"/>
    </source>
</evidence>
<feature type="compositionally biased region" description="Polar residues" evidence="6">
    <location>
        <begin position="373"/>
        <end position="384"/>
    </location>
</feature>
<evidence type="ECO:0000256" key="3">
    <source>
        <dbReference type="ARBA" id="ARBA00022989"/>
    </source>
</evidence>
<keyword evidence="4 5" id="KW-0472">Membrane</keyword>
<keyword evidence="2 5" id="KW-0812">Transmembrane</keyword>
<feature type="region of interest" description="Disordered" evidence="6">
    <location>
        <begin position="335"/>
        <end position="422"/>
    </location>
</feature>
<feature type="domain" description="Neurotransmitter-gated ion-channel ligand-binding" evidence="7">
    <location>
        <begin position="2"/>
        <end position="204"/>
    </location>
</feature>
<dbReference type="InterPro" id="IPR006029">
    <property type="entry name" value="Neurotrans-gated_channel_TM"/>
</dbReference>
<evidence type="ECO:0000256" key="6">
    <source>
        <dbReference type="SAM" id="MobiDB-lite"/>
    </source>
</evidence>
<feature type="transmembrane region" description="Helical" evidence="5">
    <location>
        <begin position="237"/>
        <end position="255"/>
    </location>
</feature>
<evidence type="ECO:0000259" key="8">
    <source>
        <dbReference type="Pfam" id="PF02932"/>
    </source>
</evidence>
<evidence type="ECO:0000256" key="1">
    <source>
        <dbReference type="ARBA" id="ARBA00004141"/>
    </source>
</evidence>
<dbReference type="FunFam" id="2.70.170.10:FF:000028">
    <property type="entry name" value="AcetylCholine Receptor"/>
    <property type="match status" value="1"/>
</dbReference>
<dbReference type="WBParaSite" id="maker-uti_cns_0009065-snap-gene-0.7-mRNA-1">
    <property type="protein sequence ID" value="maker-uti_cns_0009065-snap-gene-0.7-mRNA-1"/>
    <property type="gene ID" value="maker-uti_cns_0009065-snap-gene-0.7"/>
</dbReference>
<feature type="transmembrane region" description="Helical" evidence="5">
    <location>
        <begin position="267"/>
        <end position="294"/>
    </location>
</feature>
<dbReference type="Gene3D" id="1.20.58.390">
    <property type="entry name" value="Neurotransmitter-gated ion-channel transmembrane domain"/>
    <property type="match status" value="1"/>
</dbReference>
<dbReference type="InterPro" id="IPR036734">
    <property type="entry name" value="Neur_chan_lig-bd_sf"/>
</dbReference>
<dbReference type="CDD" id="cd19051">
    <property type="entry name" value="LGIC_TM_cation"/>
    <property type="match status" value="1"/>
</dbReference>
<dbReference type="GO" id="GO:0005230">
    <property type="term" value="F:extracellular ligand-gated monoatomic ion channel activity"/>
    <property type="evidence" value="ECO:0007669"/>
    <property type="project" value="InterPro"/>
</dbReference>
<dbReference type="InterPro" id="IPR006202">
    <property type="entry name" value="Neur_chan_lig-bd"/>
</dbReference>
<evidence type="ECO:0000256" key="4">
    <source>
        <dbReference type="ARBA" id="ARBA00023136"/>
    </source>
</evidence>
<dbReference type="PROSITE" id="PS00236">
    <property type="entry name" value="NEUROTR_ION_CHANNEL"/>
    <property type="match status" value="1"/>
</dbReference>
<dbReference type="InterPro" id="IPR038050">
    <property type="entry name" value="Neuro_actylchol_rec"/>
</dbReference>
<dbReference type="SUPFAM" id="SSF63712">
    <property type="entry name" value="Nicotinic receptor ligand binding domain-like"/>
    <property type="match status" value="1"/>
</dbReference>
<evidence type="ECO:0000313" key="9">
    <source>
        <dbReference type="Proteomes" id="UP000095280"/>
    </source>
</evidence>
<comment type="similarity">
    <text evidence="5">Belongs to the ligand-gated ion channel (TC 1.A.9) family.</text>
</comment>
<dbReference type="PRINTS" id="PR00252">
    <property type="entry name" value="NRIONCHANNEL"/>
</dbReference>
<dbReference type="AlphaFoldDB" id="A0A1I8I1M1"/>
<dbReference type="GO" id="GO:0016020">
    <property type="term" value="C:membrane"/>
    <property type="evidence" value="ECO:0007669"/>
    <property type="project" value="UniProtKB-SubCell"/>
</dbReference>
<dbReference type="FunFam" id="1.20.58.390:FF:000043">
    <property type="entry name" value="AcetylCholine Receptor"/>
    <property type="match status" value="1"/>
</dbReference>
<keyword evidence="3 5" id="KW-1133">Transmembrane helix</keyword>
<dbReference type="Proteomes" id="UP000095280">
    <property type="component" value="Unplaced"/>
</dbReference>
<dbReference type="InterPro" id="IPR006201">
    <property type="entry name" value="Neur_channel"/>
</dbReference>
<keyword evidence="9" id="KW-1185">Reference proteome</keyword>
<dbReference type="SUPFAM" id="SSF90112">
    <property type="entry name" value="Neurotransmitter-gated ion-channel transmembrane pore"/>
    <property type="match status" value="1"/>
</dbReference>
<dbReference type="InterPro" id="IPR036719">
    <property type="entry name" value="Neuro-gated_channel_TM_sf"/>
</dbReference>
<feature type="transmembrane region" description="Helical" evidence="5">
    <location>
        <begin position="205"/>
        <end position="231"/>
    </location>
</feature>
<protein>
    <submittedName>
        <fullName evidence="10">Neur_chan_LBD domain-containing protein</fullName>
    </submittedName>
</protein>
<keyword evidence="5" id="KW-0406">Ion transport</keyword>
<feature type="domain" description="Neurotransmitter-gated ion-channel transmembrane" evidence="8">
    <location>
        <begin position="212"/>
        <end position="418"/>
    </location>
</feature>
<feature type="compositionally biased region" description="Basic and acidic residues" evidence="6">
    <location>
        <begin position="395"/>
        <end position="414"/>
    </location>
</feature>
<dbReference type="PANTHER" id="PTHR18945">
    <property type="entry name" value="NEUROTRANSMITTER GATED ION CHANNEL"/>
    <property type="match status" value="1"/>
</dbReference>
<sequence length="509" mass="58997">MLKQRLLRGYDTTSRPVRRDSSPVDTSVGMSLFHILDTSERHQTISAQVSVRVHWWDEYLTWSVEDFPIQRFWIPAKSIWRPDLIITNYANDEYSDYMNTNAIVEKNGKIMWTFPMVVKMYCTLDVRYFPFDSQDCNVTFVSWTYDGFQVALNHTGRDDQKVYYNARNQEWKVTGISPRQELIKYPCCKSPFPVIHFTIHMYRRCLFYVINLICPCLLIYFVSFLGFYLPIESGEKVNLEITVLLALVVFLLMVSETMPPTPDAIPILGLLFTVTMTMVALAVVMSVIVTRVFFADQHHQHQQEEHQQGLHQRRHRLPSYIVWLAKLHRRWTGSSLGKSKNATTATGAAASESRCSLGQQHEQATRRRWAEATDSSNSPLKSPVQQPPTLPSTYFKHDNSNRKSRNAIENERKNSSMLADKATKKVNAHGYVGLLRGSRRWRRRRLQQLVHHVVDVHLLMLAASSRAEAATAQHPDENQRRLRRWQQPFAQVLPHRPGLRVCGLSELRL</sequence>
<reference evidence="10" key="1">
    <citation type="submission" date="2016-11" db="UniProtKB">
        <authorList>
            <consortium name="WormBaseParasite"/>
        </authorList>
    </citation>
    <scope>IDENTIFICATION</scope>
</reference>
<dbReference type="GO" id="GO:0004888">
    <property type="term" value="F:transmembrane signaling receptor activity"/>
    <property type="evidence" value="ECO:0007669"/>
    <property type="project" value="InterPro"/>
</dbReference>
<dbReference type="InterPro" id="IPR018000">
    <property type="entry name" value="Neurotransmitter_ion_chnl_CS"/>
</dbReference>
<name>A0A1I8I1M1_9PLAT</name>